<dbReference type="Gene3D" id="1.20.58.920">
    <property type="match status" value="2"/>
</dbReference>
<dbReference type="Gene3D" id="1.10.287.950">
    <property type="entry name" value="Methyl-accepting chemotaxis protein"/>
    <property type="match status" value="1"/>
</dbReference>
<name>A0A255XRF0_9PROT</name>
<reference evidence="7 8" key="1">
    <citation type="submission" date="2017-07" db="EMBL/GenBank/DDBJ databases">
        <title>Elstera cyanobacteriorum sp. nov., a novel bacterium isolated from cyanobacterial aggregates in a eutrophic lake.</title>
        <authorList>
            <person name="Cai H."/>
        </authorList>
    </citation>
    <scope>NUCLEOTIDE SEQUENCE [LARGE SCALE GENOMIC DNA]</scope>
    <source>
        <strain evidence="7 8">TH019</strain>
    </source>
</reference>
<feature type="domain" description="HAMP" evidence="6">
    <location>
        <begin position="326"/>
        <end position="378"/>
    </location>
</feature>
<evidence type="ECO:0000256" key="1">
    <source>
        <dbReference type="ARBA" id="ARBA00023224"/>
    </source>
</evidence>
<keyword evidence="4" id="KW-1133">Transmembrane helix</keyword>
<gene>
    <name evidence="7" type="ORF">CHR90_08565</name>
</gene>
<protein>
    <recommendedName>
        <fullName evidence="9">Methyl-accepting chemotaxis protein</fullName>
    </recommendedName>
</protein>
<dbReference type="EMBL" id="NOXS01000031">
    <property type="protein sequence ID" value="OYQ19461.1"/>
    <property type="molecule type" value="Genomic_DNA"/>
</dbReference>
<evidence type="ECO:0000259" key="6">
    <source>
        <dbReference type="PROSITE" id="PS50885"/>
    </source>
</evidence>
<dbReference type="Pfam" id="PF00672">
    <property type="entry name" value="HAMP"/>
    <property type="match status" value="1"/>
</dbReference>
<accession>A0A255XRF0</accession>
<dbReference type="InterPro" id="IPR004089">
    <property type="entry name" value="MCPsignal_dom"/>
</dbReference>
<evidence type="ECO:0008006" key="9">
    <source>
        <dbReference type="Google" id="ProtNLM"/>
    </source>
</evidence>
<feature type="domain" description="Methyl-accepting transducer" evidence="5">
    <location>
        <begin position="412"/>
        <end position="641"/>
    </location>
</feature>
<comment type="caution">
    <text evidence="7">The sequence shown here is derived from an EMBL/GenBank/DDBJ whole genome shotgun (WGS) entry which is preliminary data.</text>
</comment>
<dbReference type="CDD" id="cd06225">
    <property type="entry name" value="HAMP"/>
    <property type="match status" value="1"/>
</dbReference>
<dbReference type="Proteomes" id="UP000216361">
    <property type="component" value="Unassembled WGS sequence"/>
</dbReference>
<dbReference type="SMART" id="SM00283">
    <property type="entry name" value="MA"/>
    <property type="match status" value="1"/>
</dbReference>
<dbReference type="InterPro" id="IPR038188">
    <property type="entry name" value="TorS_sensor_sf"/>
</dbReference>
<dbReference type="AlphaFoldDB" id="A0A255XRF0"/>
<dbReference type="Pfam" id="PF00015">
    <property type="entry name" value="MCPsignal"/>
    <property type="match status" value="1"/>
</dbReference>
<evidence type="ECO:0000256" key="4">
    <source>
        <dbReference type="SAM" id="Phobius"/>
    </source>
</evidence>
<dbReference type="SMART" id="SM00304">
    <property type="entry name" value="HAMP"/>
    <property type="match status" value="1"/>
</dbReference>
<organism evidence="7 8">
    <name type="scientific">Elstera cyanobacteriorum</name>
    <dbReference type="NCBI Taxonomy" id="2022747"/>
    <lineage>
        <taxon>Bacteria</taxon>
        <taxon>Pseudomonadati</taxon>
        <taxon>Pseudomonadota</taxon>
        <taxon>Alphaproteobacteria</taxon>
        <taxon>Rhodospirillales</taxon>
        <taxon>Rhodospirillaceae</taxon>
        <taxon>Elstera</taxon>
    </lineage>
</organism>
<dbReference type="SUPFAM" id="SSF58104">
    <property type="entry name" value="Methyl-accepting chemotaxis protein (MCP) signaling domain"/>
    <property type="match status" value="1"/>
</dbReference>
<dbReference type="PANTHER" id="PTHR32089:SF112">
    <property type="entry name" value="LYSOZYME-LIKE PROTEIN-RELATED"/>
    <property type="match status" value="1"/>
</dbReference>
<dbReference type="Gene3D" id="6.10.340.10">
    <property type="match status" value="1"/>
</dbReference>
<dbReference type="PROSITE" id="PS50111">
    <property type="entry name" value="CHEMOTAXIS_TRANSDUC_2"/>
    <property type="match status" value="1"/>
</dbReference>
<keyword evidence="4" id="KW-0812">Transmembrane</keyword>
<keyword evidence="4" id="KW-0472">Membrane</keyword>
<evidence type="ECO:0000256" key="3">
    <source>
        <dbReference type="PROSITE-ProRule" id="PRU00284"/>
    </source>
</evidence>
<feature type="transmembrane region" description="Helical" evidence="4">
    <location>
        <begin position="305"/>
        <end position="324"/>
    </location>
</feature>
<evidence type="ECO:0000259" key="5">
    <source>
        <dbReference type="PROSITE" id="PS50111"/>
    </source>
</evidence>
<dbReference type="PROSITE" id="PS50885">
    <property type="entry name" value="HAMP"/>
    <property type="match status" value="1"/>
</dbReference>
<dbReference type="PANTHER" id="PTHR32089">
    <property type="entry name" value="METHYL-ACCEPTING CHEMOTAXIS PROTEIN MCPB"/>
    <property type="match status" value="1"/>
</dbReference>
<keyword evidence="8" id="KW-1185">Reference proteome</keyword>
<dbReference type="RefSeq" id="WP_094408566.1">
    <property type="nucleotide sequence ID" value="NZ_BMJZ01000004.1"/>
</dbReference>
<dbReference type="GO" id="GO:0007165">
    <property type="term" value="P:signal transduction"/>
    <property type="evidence" value="ECO:0007669"/>
    <property type="project" value="UniProtKB-KW"/>
</dbReference>
<evidence type="ECO:0000313" key="8">
    <source>
        <dbReference type="Proteomes" id="UP000216361"/>
    </source>
</evidence>
<sequence length="675" mass="70409">MATKTGFFAGVRAKLYLSLLLIVALTVAASATGLIAFGRIEQSLARITDRALPVTVLAQDVAVRSGAIVALAPQLAATRRQMERGETISDLEEQGRLLDEAMARLDPFGFPLGGLRKARADLAAALSDLDATVETRLQTQPRRLALSADLARRGEGLKDTLSPAETLADDQKARRLALRATVAEARALLVQALEAADPRDVGQAKRGYPDAVTAVRTAAAEIADASVAEQVEAFLKIGEGAQGLFAVRQTELDAAQRIPDQLAAVRQAAAAISAAVTALVNAVNDQASAEAGAVAQVLGESFRTLVWVAAVSLVLALIIAWLIVHRTLLRRLDRLVVATERIAGGDLGADIRVAGRDELARMADALAVFRRNAQDVRDLNAQAEDERRHAGDRRRADRLSLADSFRDRVQGILAAVTEDIRQVTDLSAGLSETAGTVSGQMQGLMGRVRAINSNIQAVAGAAAQLSGAIQQVEGRVIQAQGVAETAVRIAGEANAQVTESLTAAQRIGEASRLIEDIAARTNLLALNATIEAARAGEAGRGFAVVAGEVKTLANQTATSTHEIAGQIAEVRRAATGTAEAMRSMDGVVADLNSLTQAMATALQEQGQATGDIARRMADAADETHRVVAVVDDVGKAGEGAASAAAAAQAASGVIQRSAATLGVAVEQYLEDLRAV</sequence>
<comment type="similarity">
    <text evidence="2">Belongs to the methyl-accepting chemotaxis (MCP) protein family.</text>
</comment>
<evidence type="ECO:0000313" key="7">
    <source>
        <dbReference type="EMBL" id="OYQ19461.1"/>
    </source>
</evidence>
<dbReference type="GO" id="GO:0016020">
    <property type="term" value="C:membrane"/>
    <property type="evidence" value="ECO:0007669"/>
    <property type="project" value="InterPro"/>
</dbReference>
<keyword evidence="1 3" id="KW-0807">Transducer</keyword>
<proteinExistence type="inferred from homology"/>
<dbReference type="InterPro" id="IPR003660">
    <property type="entry name" value="HAMP_dom"/>
</dbReference>
<evidence type="ECO:0000256" key="2">
    <source>
        <dbReference type="ARBA" id="ARBA00029447"/>
    </source>
</evidence>
<dbReference type="OrthoDB" id="8476854at2"/>